<dbReference type="Gene3D" id="3.40.50.720">
    <property type="entry name" value="NAD(P)-binding Rossmann-like Domain"/>
    <property type="match status" value="1"/>
</dbReference>
<dbReference type="AlphaFoldDB" id="I0HL17"/>
<feature type="domain" description="Thioester reductase (TE)" evidence="1">
    <location>
        <begin position="6"/>
        <end position="246"/>
    </location>
</feature>
<dbReference type="STRING" id="983917.RGE_03590"/>
<dbReference type="eggNOG" id="COG3320">
    <property type="taxonomic scope" value="Bacteria"/>
</dbReference>
<evidence type="ECO:0000313" key="3">
    <source>
        <dbReference type="Proteomes" id="UP000007883"/>
    </source>
</evidence>
<evidence type="ECO:0000313" key="2">
    <source>
        <dbReference type="EMBL" id="BAL93704.1"/>
    </source>
</evidence>
<dbReference type="PANTHER" id="PTHR11011:SF45">
    <property type="entry name" value="FATTY ACYL-COA REDUCTASE CG8306-RELATED"/>
    <property type="match status" value="1"/>
</dbReference>
<sequence>MREIFVTGATGTIGSALVPRLLRSPDTRVRLLVRARDGADLQRRMASMRAYWGWDEDDERGRRVVALRGDICAPCLGLAPLEHAAVAAECSHLVHCAASVNLLMPIEQARATAVAPTRAVLELGRLAASAGVLRKIDLVSTVGVWGRTPGTMPERPLPEVERFHNTYEAAKAEAERVVWNEGADLPITVHRPSMVVGESDSGRVIHFQVFYHLCEFLSGVRTRGIVPTLGAMRLDVIPVDWVAAAIDWASRHEDTAGSIFHLCSGPEGAIALGPLQATVRERWQRQGRTLPPLRTVSRRLLQHAVPVLGAFAGAKARRALRALPPVLEYLGEDQSFANVNTARRLAGAGLPVPPAASYLGPVLDYYLARRAAEARR</sequence>
<dbReference type="EMBL" id="AP012320">
    <property type="protein sequence ID" value="BAL93704.1"/>
    <property type="molecule type" value="Genomic_DNA"/>
</dbReference>
<protein>
    <submittedName>
        <fullName evidence="2">Male sterility C-terminal domain protein</fullName>
    </submittedName>
</protein>
<dbReference type="GO" id="GO:0080019">
    <property type="term" value="F:alcohol-forming very long-chain fatty acyl-CoA reductase activity"/>
    <property type="evidence" value="ECO:0007669"/>
    <property type="project" value="InterPro"/>
</dbReference>
<dbReference type="InterPro" id="IPR026055">
    <property type="entry name" value="FAR"/>
</dbReference>
<dbReference type="HOGENOM" id="CLU_042504_2_0_4"/>
<dbReference type="SUPFAM" id="SSF51735">
    <property type="entry name" value="NAD(P)-binding Rossmann-fold domains"/>
    <property type="match status" value="1"/>
</dbReference>
<dbReference type="PATRIC" id="fig|983917.3.peg.353"/>
<dbReference type="PANTHER" id="PTHR11011">
    <property type="entry name" value="MALE STERILITY PROTEIN 2-RELATED"/>
    <property type="match status" value="1"/>
</dbReference>
<reference evidence="2 3" key="1">
    <citation type="journal article" date="2012" name="J. Bacteriol.">
        <title>Complete genome sequence of phototrophic betaproteobacterium Rubrivivax gelatinosus IL144.</title>
        <authorList>
            <person name="Nagashima S."/>
            <person name="Kamimura A."/>
            <person name="Shimizu T."/>
            <person name="Nakamura-isaki S."/>
            <person name="Aono E."/>
            <person name="Sakamoto K."/>
            <person name="Ichikawa N."/>
            <person name="Nakazawa H."/>
            <person name="Sekine M."/>
            <person name="Yamazaki S."/>
            <person name="Fujita N."/>
            <person name="Shimada K."/>
            <person name="Hanada S."/>
            <person name="Nagashima K.V.P."/>
        </authorList>
    </citation>
    <scope>NUCLEOTIDE SEQUENCE [LARGE SCALE GENOMIC DNA]</scope>
    <source>
        <strain evidence="3">NBRC 100245 / IL144</strain>
    </source>
</reference>
<evidence type="ECO:0000259" key="1">
    <source>
        <dbReference type="Pfam" id="PF07993"/>
    </source>
</evidence>
<name>I0HL17_RUBGI</name>
<dbReference type="InterPro" id="IPR036291">
    <property type="entry name" value="NAD(P)-bd_dom_sf"/>
</dbReference>
<dbReference type="InterPro" id="IPR013120">
    <property type="entry name" value="FAR_NAD-bd"/>
</dbReference>
<dbReference type="GO" id="GO:0035336">
    <property type="term" value="P:long-chain fatty-acyl-CoA metabolic process"/>
    <property type="evidence" value="ECO:0007669"/>
    <property type="project" value="TreeGrafter"/>
</dbReference>
<dbReference type="Pfam" id="PF07993">
    <property type="entry name" value="NAD_binding_4"/>
    <property type="match status" value="1"/>
</dbReference>
<accession>I0HL17</accession>
<keyword evidence="3" id="KW-1185">Reference proteome</keyword>
<gene>
    <name evidence="2" type="ordered locus">RGE_03590</name>
</gene>
<dbReference type="Proteomes" id="UP000007883">
    <property type="component" value="Chromosome"/>
</dbReference>
<dbReference type="KEGG" id="rge:RGE_03590"/>
<dbReference type="RefSeq" id="WP_014426580.1">
    <property type="nucleotide sequence ID" value="NC_017075.1"/>
</dbReference>
<proteinExistence type="predicted"/>
<organism evidence="2 3">
    <name type="scientific">Rubrivivax gelatinosus (strain NBRC 100245 / IL144)</name>
    <dbReference type="NCBI Taxonomy" id="983917"/>
    <lineage>
        <taxon>Bacteria</taxon>
        <taxon>Pseudomonadati</taxon>
        <taxon>Pseudomonadota</taxon>
        <taxon>Betaproteobacteria</taxon>
        <taxon>Burkholderiales</taxon>
        <taxon>Sphaerotilaceae</taxon>
        <taxon>Rubrivivax</taxon>
    </lineage>
</organism>